<gene>
    <name evidence="3" type="ORF">ACAOBT_LOCUS12890</name>
</gene>
<dbReference type="EMBL" id="CAKOFQ010006865">
    <property type="protein sequence ID" value="CAH1977789.1"/>
    <property type="molecule type" value="Genomic_DNA"/>
</dbReference>
<evidence type="ECO:0000313" key="3">
    <source>
        <dbReference type="EMBL" id="CAH1977789.1"/>
    </source>
</evidence>
<dbReference type="Proteomes" id="UP001152888">
    <property type="component" value="Unassembled WGS sequence"/>
</dbReference>
<evidence type="ECO:0000259" key="2">
    <source>
        <dbReference type="Pfam" id="PF15296"/>
    </source>
</evidence>
<dbReference type="InterPro" id="IPR040031">
    <property type="entry name" value="Codanin-1"/>
</dbReference>
<dbReference type="OrthoDB" id="20982at2759"/>
<dbReference type="PANTHER" id="PTHR28678">
    <property type="entry name" value="CODANIN-1"/>
    <property type="match status" value="1"/>
</dbReference>
<comment type="caution">
    <text evidence="3">The sequence shown here is derived from an EMBL/GenBank/DDBJ whole genome shotgun (WGS) entry which is preliminary data.</text>
</comment>
<sequence>MSENLLNEIASGEVNPDLLIEWLSQDKHISEINKFRCSKVQFLTYFLNFVHEEIPCSTKITEIPQKGVSLETKEQEPIARKRPSPQSTPVKSTSYPPVEKCTISTDNSLNSSTPKVKKTLSNSLLESSYASPVSPLYKKDCSFSSPKYKRNSIEKNSSMCLGDYIINARPLSNKKRHSKNAEEKKRITPTILNSYSPNDGFKQSSNSFNFITNDSSLENQNISRNKLMEERLKIVQKKDCDKTAFASVKLNPAISSSNGEIEFDAKKVVFKENIDRIASVYITILNNKMVLNVTSEIHFIISLLLINSFKDEENTRSNSCKKYFLSINNIVYFAVKCLQSQFDILKHYERSLLRLLLLNQRLCLLAPDFCCRLKEILRNKQDRIMDVLENNHHTNICFNLDTDNRENFPSGVTFHAFRKQRDLFYDILRIWENNHLSPNWSFSIAFSGKIKSLLSLCSEPINFVHLSRLFKAQLVSNCGKSLKEEGLVEEQLPSFSSFPNIDADKLSRLKNRLITKQPSSGLNSPPLFTGYQEFYKDFIVVAANHVFDKHLSDMFISEIVELNETKFMCTGIEQSDADVDAPTKKSYLECVKRLRILAKFLGFIQALPYKSDIAYNETLLATQVKIRQQQLPSLDIKCILEKSVQQNYRVLTIPWITKYLSMLDYVTLRLPYYMSCYRILFSIYKDAFKKKGDFDYNSILMKSCLGWLFELPQFPDLEYFHFCVSNYENQNSQHGSSGVDDINIIDQDILYAFCPYLDEIKKLLTSTSSKSNVTVKHITPVTAVQSFEQVHKKKFEQQLEDSFLNTQPVSMRKTIEFVSERIASACIKHICNEVVPNYKKQASESLKTFLEGWKKEQNVSDGNFNDNQKLALKAIVSKQVQNHLVVLKGNCSKEVTQIMEEKIPISVENLLAIDTLKETTNACVSLTAKMCKDRVRQWMVTQLNTNIFAKDFNMTTQKFLDQNGQNISDKPVFALPPEGNGKTHNDDLKSAADILEQIRLMSVDILENPKDVSADSLKILLQDANRTLNGRCDVNDTIAACICTTLVDLALLLSKFPVMLYEV</sequence>
<dbReference type="PANTHER" id="PTHR28678:SF1">
    <property type="entry name" value="CODANIN-1"/>
    <property type="match status" value="1"/>
</dbReference>
<feature type="domain" description="Codanin-1 C-terminal" evidence="2">
    <location>
        <begin position="740"/>
        <end position="847"/>
    </location>
</feature>
<dbReference type="InterPro" id="IPR028171">
    <property type="entry name" value="Codanin-1_C"/>
</dbReference>
<evidence type="ECO:0000256" key="1">
    <source>
        <dbReference type="SAM" id="MobiDB-lite"/>
    </source>
</evidence>
<dbReference type="AlphaFoldDB" id="A0A9P0KUS8"/>
<dbReference type="Pfam" id="PF15296">
    <property type="entry name" value="Codanin-1_C"/>
    <property type="match status" value="1"/>
</dbReference>
<feature type="region of interest" description="Disordered" evidence="1">
    <location>
        <begin position="67"/>
        <end position="97"/>
    </location>
</feature>
<evidence type="ECO:0000313" key="4">
    <source>
        <dbReference type="Proteomes" id="UP001152888"/>
    </source>
</evidence>
<organism evidence="3 4">
    <name type="scientific">Acanthoscelides obtectus</name>
    <name type="common">Bean weevil</name>
    <name type="synonym">Bruchus obtectus</name>
    <dbReference type="NCBI Taxonomy" id="200917"/>
    <lineage>
        <taxon>Eukaryota</taxon>
        <taxon>Metazoa</taxon>
        <taxon>Ecdysozoa</taxon>
        <taxon>Arthropoda</taxon>
        <taxon>Hexapoda</taxon>
        <taxon>Insecta</taxon>
        <taxon>Pterygota</taxon>
        <taxon>Neoptera</taxon>
        <taxon>Endopterygota</taxon>
        <taxon>Coleoptera</taxon>
        <taxon>Polyphaga</taxon>
        <taxon>Cucujiformia</taxon>
        <taxon>Chrysomeloidea</taxon>
        <taxon>Chrysomelidae</taxon>
        <taxon>Bruchinae</taxon>
        <taxon>Bruchini</taxon>
        <taxon>Acanthoscelides</taxon>
    </lineage>
</organism>
<accession>A0A9P0KUS8</accession>
<keyword evidence="4" id="KW-1185">Reference proteome</keyword>
<dbReference type="GO" id="GO:0006325">
    <property type="term" value="P:chromatin organization"/>
    <property type="evidence" value="ECO:0007669"/>
    <property type="project" value="TreeGrafter"/>
</dbReference>
<dbReference type="GO" id="GO:0005634">
    <property type="term" value="C:nucleus"/>
    <property type="evidence" value="ECO:0007669"/>
    <property type="project" value="TreeGrafter"/>
</dbReference>
<reference evidence="3" key="1">
    <citation type="submission" date="2022-03" db="EMBL/GenBank/DDBJ databases">
        <authorList>
            <person name="Sayadi A."/>
        </authorList>
    </citation>
    <scope>NUCLEOTIDE SEQUENCE</scope>
</reference>
<feature type="compositionally biased region" description="Polar residues" evidence="1">
    <location>
        <begin position="84"/>
        <end position="95"/>
    </location>
</feature>
<protein>
    <recommendedName>
        <fullName evidence="2">Codanin-1 C-terminal domain-containing protein</fullName>
    </recommendedName>
</protein>
<proteinExistence type="predicted"/>
<name>A0A9P0KUS8_ACAOB</name>